<dbReference type="EMBL" id="JBHUKS010000035">
    <property type="protein sequence ID" value="MFD2473830.1"/>
    <property type="molecule type" value="Genomic_DNA"/>
</dbReference>
<name>A0ABW5HL65_9PSEU</name>
<sequence>MWPELEPLDGLPLRERFEWWIGGGRLPAGSGPGLWNALVQLLVPGLIAALESPEQGEPALTETEKKRYLGAVGDLYSYLEDHALIAEDDVLNRRLLLSLAMGEHAVSLPGSGYSPDEAVQRIVAVLTPERVAECERLAPVWTTLPKPEIARLHRAKQLVRIAVDLRDYVTDPEAVAAVSRWEPLYSVLP</sequence>
<comment type="caution">
    <text evidence="1">The sequence shown here is derived from an EMBL/GenBank/DDBJ whole genome shotgun (WGS) entry which is preliminary data.</text>
</comment>
<evidence type="ECO:0000313" key="1">
    <source>
        <dbReference type="EMBL" id="MFD2473830.1"/>
    </source>
</evidence>
<protein>
    <submittedName>
        <fullName evidence="1">Uncharacterized protein</fullName>
    </submittedName>
</protein>
<dbReference type="RefSeq" id="WP_378312623.1">
    <property type="nucleotide sequence ID" value="NZ_JBHUKS010000035.1"/>
</dbReference>
<proteinExistence type="predicted"/>
<gene>
    <name evidence="1" type="ORF">ACFSVL_40960</name>
</gene>
<accession>A0ABW5HL65</accession>
<reference evidence="2" key="1">
    <citation type="journal article" date="2019" name="Int. J. Syst. Evol. Microbiol.">
        <title>The Global Catalogue of Microorganisms (GCM) 10K type strain sequencing project: providing services to taxonomists for standard genome sequencing and annotation.</title>
        <authorList>
            <consortium name="The Broad Institute Genomics Platform"/>
            <consortium name="The Broad Institute Genome Sequencing Center for Infectious Disease"/>
            <person name="Wu L."/>
            <person name="Ma J."/>
        </authorList>
    </citation>
    <scope>NUCLEOTIDE SEQUENCE [LARGE SCALE GENOMIC DNA]</scope>
    <source>
        <strain evidence="2">CGMCC 4.7641</strain>
    </source>
</reference>
<organism evidence="1 2">
    <name type="scientific">Amycolatopsis silviterrae</name>
    <dbReference type="NCBI Taxonomy" id="1656914"/>
    <lineage>
        <taxon>Bacteria</taxon>
        <taxon>Bacillati</taxon>
        <taxon>Actinomycetota</taxon>
        <taxon>Actinomycetes</taxon>
        <taxon>Pseudonocardiales</taxon>
        <taxon>Pseudonocardiaceae</taxon>
        <taxon>Amycolatopsis</taxon>
    </lineage>
</organism>
<evidence type="ECO:0000313" key="2">
    <source>
        <dbReference type="Proteomes" id="UP001597483"/>
    </source>
</evidence>
<dbReference type="Proteomes" id="UP001597483">
    <property type="component" value="Unassembled WGS sequence"/>
</dbReference>
<keyword evidence="2" id="KW-1185">Reference proteome</keyword>